<feature type="transmembrane region" description="Helical" evidence="1">
    <location>
        <begin position="916"/>
        <end position="934"/>
    </location>
</feature>
<organism evidence="2 3">
    <name type="scientific">Paramecium primaurelia</name>
    <dbReference type="NCBI Taxonomy" id="5886"/>
    <lineage>
        <taxon>Eukaryota</taxon>
        <taxon>Sar</taxon>
        <taxon>Alveolata</taxon>
        <taxon>Ciliophora</taxon>
        <taxon>Intramacronucleata</taxon>
        <taxon>Oligohymenophorea</taxon>
        <taxon>Peniculida</taxon>
        <taxon>Parameciidae</taxon>
        <taxon>Paramecium</taxon>
    </lineage>
</organism>
<dbReference type="Proteomes" id="UP000688137">
    <property type="component" value="Unassembled WGS sequence"/>
</dbReference>
<feature type="transmembrane region" description="Helical" evidence="1">
    <location>
        <begin position="777"/>
        <end position="802"/>
    </location>
</feature>
<reference evidence="2" key="1">
    <citation type="submission" date="2021-01" db="EMBL/GenBank/DDBJ databases">
        <authorList>
            <consortium name="Genoscope - CEA"/>
            <person name="William W."/>
        </authorList>
    </citation>
    <scope>NUCLEOTIDE SEQUENCE</scope>
</reference>
<keyword evidence="1" id="KW-0472">Membrane</keyword>
<dbReference type="EMBL" id="CAJJDM010000120">
    <property type="protein sequence ID" value="CAD8101945.1"/>
    <property type="molecule type" value="Genomic_DNA"/>
</dbReference>
<dbReference type="OMA" id="YLEIRII"/>
<protein>
    <recommendedName>
        <fullName evidence="4">Transmembrane protein</fullName>
    </recommendedName>
</protein>
<feature type="transmembrane region" description="Helical" evidence="1">
    <location>
        <begin position="1085"/>
        <end position="1101"/>
    </location>
</feature>
<keyword evidence="1" id="KW-0812">Transmembrane</keyword>
<feature type="transmembrane region" description="Helical" evidence="1">
    <location>
        <begin position="1113"/>
        <end position="1130"/>
    </location>
</feature>
<gene>
    <name evidence="2" type="ORF">PPRIM_AZ9-3.1.T1170050</name>
</gene>
<keyword evidence="1" id="KW-1133">Transmembrane helix</keyword>
<feature type="transmembrane region" description="Helical" evidence="1">
    <location>
        <begin position="1049"/>
        <end position="1070"/>
    </location>
</feature>
<proteinExistence type="predicted"/>
<feature type="transmembrane region" description="Helical" evidence="1">
    <location>
        <begin position="890"/>
        <end position="910"/>
    </location>
</feature>
<dbReference type="PANTHER" id="PTHR11319:SF35">
    <property type="entry name" value="OUTER MEMBRANE PROTEIN PMPC-RELATED"/>
    <property type="match status" value="1"/>
</dbReference>
<feature type="transmembrane region" description="Helical" evidence="1">
    <location>
        <begin position="946"/>
        <end position="965"/>
    </location>
</feature>
<accession>A0A8S1PFR9</accession>
<comment type="caution">
    <text evidence="2">The sequence shown here is derived from an EMBL/GenBank/DDBJ whole genome shotgun (WGS) entry which is preliminary data.</text>
</comment>
<evidence type="ECO:0000256" key="1">
    <source>
        <dbReference type="SAM" id="Phobius"/>
    </source>
</evidence>
<feature type="transmembrane region" description="Helical" evidence="1">
    <location>
        <begin position="977"/>
        <end position="998"/>
    </location>
</feature>
<dbReference type="PANTHER" id="PTHR11319">
    <property type="entry name" value="G PROTEIN-COUPLED RECEPTOR-RELATED"/>
    <property type="match status" value="1"/>
</dbReference>
<evidence type="ECO:0000313" key="3">
    <source>
        <dbReference type="Proteomes" id="UP000688137"/>
    </source>
</evidence>
<evidence type="ECO:0000313" key="2">
    <source>
        <dbReference type="EMBL" id="CAD8101945.1"/>
    </source>
</evidence>
<keyword evidence="3" id="KW-1185">Reference proteome</keyword>
<dbReference type="AlphaFoldDB" id="A0A8S1PFR9"/>
<sequence length="1231" mass="143326">MNKNIFNQNTILNTSNSLIYLDSKKVKIKEMRVQNINYDPNQIIQDIFSKSIGGVIFAKTELFQIDNSNLLNIFAYQASCFQLELIKLGSVELNDIYIENATSWSKDQEYAVGGCLGINSINSKLNLNLNSIKIINCKSKNQNGFFYLIPSTINNQISFNDIMFTNVYSQSKIILDFDFQGNNQLNSVKLQNIIINLDEIQYYQSFSKIFEQTNQTRNGIISIFNSNIQIKNLYFEGIATQNIITLQFQNSILLSNMYLNQVNAFSNDLITIQYKGLILSENSLQKEIINIAITNITIFQSQFSERNIDNFLSNSFFSIIIANINKKQQINLQLTKILLINNSCQSCLKGLIYLQLDQNVQKCKISDLLLYNNYCGQSNCLFVNQSLHVEMSKSMFISNIGKRNGAMNLQIDQITGKNLLYLNNVGTIGGGLFYKSINELKNLKNIYFINNSADIGGAVYIENTRISPETLLQILFIDNKANDQIPNVSEQPSHLQLSVFGQRIMTNRDVNLGKPNFAKYNMDNFIFIPSGQKIGYYEQQILNQVILNKVYNIQLKILPINNLNEVQLEKENSVCILDLSDQINQDNIIINKIDQQEQKITYNISSQSFDLTNYSIVLDPYSNDIQFQRFKFKCNSIRNLNYTFQFNAKSFACKMGEYYFESQCLLCDYKKGFYSVEPKAYNCQKVDPKTIKSNTINNIELYPGYWRPNIRSHYISKCQKKTNNCQGGWQIGDESCEEGSIGALCEECDIYNFRGFGQYFKNQNYQCEICSGFTGDIFFSFFINLIAIISIYLTVISVNSVFKSFKLLKQTTKYYKIIFCSNLDQSAALIKMIVNYCQILVSIKSFQLDMYLNIIDILMPISNPIGSSTFSFECYFASSSKIKIIYLTQIMYIILPAIYYLFFLTSYLILVICQKMILTSTIYFTALIYLFFYTQPNIIKQFGGLIAYRTISMIDYININTSYLYYTQEHQNWIKFFVGPILVIFGGIIPLLLLLILYKIRNYFHFERTRKIWGYLFNDYKENSYYWEIIKIFQREVIMLSLIINEERVIFKSVITLLVLILYFFIFLYFQPYNLQVLNQFEQESILLCGIIIILSSIHYQTKIMGQQNLDNLFQILQIILSLYFIYTIIKKVVQVYYTKYNERLDQIRQKILYKYPKIKYICPWLKNILTLRSEKKKIALSRFQMIKKALIQQKINTRSNIIHYKKVSYGSPLSIDLGEQTFMMKQPSIQ</sequence>
<evidence type="ECO:0008006" key="4">
    <source>
        <dbReference type="Google" id="ProtNLM"/>
    </source>
</evidence>
<name>A0A8S1PFR9_PARPR</name>